<dbReference type="STRING" id="1121884.SAMN02745131_01584"/>
<comment type="similarity">
    <text evidence="2 10">Belongs to the disproportionating enzyme family.</text>
</comment>
<dbReference type="NCBIfam" id="NF011080">
    <property type="entry name" value="PRK14508.1-3"/>
    <property type="match status" value="1"/>
</dbReference>
<dbReference type="Gene3D" id="3.20.20.80">
    <property type="entry name" value="Glycosidases"/>
    <property type="match status" value="4"/>
</dbReference>
<evidence type="ECO:0000256" key="2">
    <source>
        <dbReference type="ARBA" id="ARBA00005684"/>
    </source>
</evidence>
<evidence type="ECO:0000313" key="12">
    <source>
        <dbReference type="EMBL" id="SHF00368.1"/>
    </source>
</evidence>
<keyword evidence="7 10" id="KW-0119">Carbohydrate metabolism</keyword>
<dbReference type="SUPFAM" id="SSF51445">
    <property type="entry name" value="(Trans)glycosidases"/>
    <property type="match status" value="2"/>
</dbReference>
<comment type="catalytic activity">
    <reaction evidence="1 10">
        <text>Transfers a segment of a (1-&gt;4)-alpha-D-glucan to a new position in an acceptor, which may be glucose or a (1-&gt;4)-alpha-D-glucan.</text>
        <dbReference type="EC" id="2.4.1.25"/>
    </reaction>
</comment>
<reference evidence="12 13" key="1">
    <citation type="submission" date="2016-11" db="EMBL/GenBank/DDBJ databases">
        <authorList>
            <person name="Jaros S."/>
            <person name="Januszkiewicz K."/>
            <person name="Wedrychowicz H."/>
        </authorList>
    </citation>
    <scope>NUCLEOTIDE SEQUENCE [LARGE SCALE GENOMIC DNA]</scope>
    <source>
        <strain evidence="12 13">DSM 18119</strain>
    </source>
</reference>
<dbReference type="InterPro" id="IPR017853">
    <property type="entry name" value="GH"/>
</dbReference>
<proteinExistence type="inferred from homology"/>
<dbReference type="InterPro" id="IPR012767">
    <property type="entry name" value="Trehalose_TreY"/>
</dbReference>
<evidence type="ECO:0000256" key="8">
    <source>
        <dbReference type="ARBA" id="ARBA00031423"/>
    </source>
</evidence>
<evidence type="ECO:0000256" key="4">
    <source>
        <dbReference type="ARBA" id="ARBA00020295"/>
    </source>
</evidence>
<keyword evidence="6 10" id="KW-0808">Transferase</keyword>
<dbReference type="GO" id="GO:0004134">
    <property type="term" value="F:4-alpha-glucanotransferase activity"/>
    <property type="evidence" value="ECO:0007669"/>
    <property type="project" value="UniProtKB-EC"/>
</dbReference>
<dbReference type="SMART" id="SM00642">
    <property type="entry name" value="Aamy"/>
    <property type="match status" value="1"/>
</dbReference>
<dbReference type="GO" id="GO:0005975">
    <property type="term" value="P:carbohydrate metabolic process"/>
    <property type="evidence" value="ECO:0007669"/>
    <property type="project" value="InterPro"/>
</dbReference>
<dbReference type="Proteomes" id="UP000184048">
    <property type="component" value="Unassembled WGS sequence"/>
</dbReference>
<evidence type="ECO:0000259" key="11">
    <source>
        <dbReference type="SMART" id="SM00642"/>
    </source>
</evidence>
<name>A0A1M4Y3U2_9BACT</name>
<dbReference type="Gene3D" id="3.30.1590.10">
    <property type="entry name" value="Maltooligosyl trehalose synthase, domain 2"/>
    <property type="match status" value="1"/>
</dbReference>
<dbReference type="PANTHER" id="PTHR32438">
    <property type="entry name" value="4-ALPHA-GLUCANOTRANSFERASE DPE1, CHLOROPLASTIC/AMYLOPLASTIC"/>
    <property type="match status" value="1"/>
</dbReference>
<protein>
    <recommendedName>
        <fullName evidence="4 10">4-alpha-glucanotransferase</fullName>
        <ecNumber evidence="3 10">2.4.1.25</ecNumber>
    </recommendedName>
    <alternativeName>
        <fullName evidence="8 10">Amylomaltase</fullName>
    </alternativeName>
    <alternativeName>
        <fullName evidence="9 10">Disproportionating enzyme</fullName>
    </alternativeName>
</protein>
<dbReference type="Gene3D" id="3.30.750.90">
    <property type="match status" value="1"/>
</dbReference>
<organism evidence="12 13">
    <name type="scientific">Flavisolibacter ginsengisoli DSM 18119</name>
    <dbReference type="NCBI Taxonomy" id="1121884"/>
    <lineage>
        <taxon>Bacteria</taxon>
        <taxon>Pseudomonadati</taxon>
        <taxon>Bacteroidota</taxon>
        <taxon>Chitinophagia</taxon>
        <taxon>Chitinophagales</taxon>
        <taxon>Chitinophagaceae</taxon>
        <taxon>Flavisolibacter</taxon>
    </lineage>
</organism>
<dbReference type="EC" id="2.4.1.25" evidence="3 10"/>
<dbReference type="Pfam" id="PF02446">
    <property type="entry name" value="Glyco_hydro_77"/>
    <property type="match status" value="1"/>
</dbReference>
<dbReference type="InterPro" id="IPR006047">
    <property type="entry name" value="GH13_cat_dom"/>
</dbReference>
<evidence type="ECO:0000256" key="1">
    <source>
        <dbReference type="ARBA" id="ARBA00000439"/>
    </source>
</evidence>
<dbReference type="OrthoDB" id="9811841at2"/>
<sequence length="1404" mass="162046">MYNPVSTYRIQFHKEFTFDDLEKILPYLQELGVTTVYASPVFTAMPGSTHGYDVLDPTTINAEIGTEEKLRQISHMLQEANMGWLQDIVPNHMAYDTRNPWIFDILEKGRSSIYADFFDVAWTSSLFQGRLMVPFLGKPLEEVIQNNELKLEYKNNRFVLTYFDAAFPLHPRSYGTLFKAAGGAQAFLILVNEIENLHKADDPGIYRQQWHELLIQVDGIMRNKVLKEPVEKLLASYNNDPAMIQALAEEQVYRLCDWKETDAHINYRRFFTVNGLICLDIQKPEVFKAHHQLVMQLVKDGVIQGLRIDHVDGLYDPTQYLEQLRNSVGHNTYIVVEKILETGESLPATWPVQGTSGYHFLSLLNNLLTESNNRQAFIDFYEELAGRQQSIQEQVWEKKRHILYHHMSGELENLFQLLMNSNLVAVPDYAQIRIEDIKTAMAEFLVHIPVYRLYGNHMPFEAEEVKNIETVFEQLRQSRSDLVAAINLLRDVLLFRPVNSKEYAKQALHFYQRCMQFSGPLMAKGVEDTLMYTYNNFIGHNEVGDAPGAFGISTQHFHSAMIERQQQWPYALNATATHDTKRGEDARARLNVLTELPGLWFQKIREWQELNKPLRKDSIPDGNIEYLIYQVLVSTYPMSGEHTDSYAGRLQEYIEKALREGKTHSNWASPVAAYESQAKQFIAALLQTKTPFYKSLRSLFDIIVDFGIVNSLVQLVLKFTCPGVPDVYQGCEAWDLSMVDPDNRRPVDYKRNRELLSAIMQKEGRKNFHHDLWQQRHHPQLKIWMTHKLFQLRKAHPVLFAEGEYQPLAVEGKYAQHVLAFSRKHKKQLFIVVVPLHLAKMAAHQNTIFEQLNWEDTRVLLPANADPEWEHILLATKDKHEKEVQVSHLFAGLPFAILKGSIPSNPRGSGILLHITSLASPYCIGDMGPEAYAFADLLSRTNQRFWQVLPLTPTEEGQGNSPYSSVSSSAGNTLLISPDLLVKEGLLNEEEAAACRLPVQSAVDFPLVLGMKQQLFQKAFERFMQGHFPNMDKAFRQFVSREREWLDDFALYILIKQMYSGKPWYEWPEELKLRDAKTLKNLQSENKKGLEMIQWLQFIFHRQWKELKHYCNKLDIQFIGDLPIYISYDSADVWAHKEIFYLDREGNRISMAGVPPDAFSEDGQLWGMPVYRWDVLKKKNYYWWIARLRKNLQLFDLLRLDHFRAFIDYWEVPAGSQTARSGQWVKGPGADLFNAIKKAFGDLPFLAEDLGDVDETVFALRDQFGLPGMKVLQFAFGGNMPRSLHIPHQYTPHFLAYTGTHDNNTVTGWWLDEAGESARKALEEYTGIQQTRENVAETFCRMAAASVANTVIFPMQDVMGLGSEARMNKPATSNGNWSWKLLPGQPGINEEEKLKHWTWLYNRQ</sequence>
<evidence type="ECO:0000256" key="9">
    <source>
        <dbReference type="ARBA" id="ARBA00031501"/>
    </source>
</evidence>
<evidence type="ECO:0000313" key="13">
    <source>
        <dbReference type="Proteomes" id="UP000184048"/>
    </source>
</evidence>
<gene>
    <name evidence="12" type="ORF">SAMN02745131_01584</name>
</gene>
<evidence type="ECO:0000256" key="10">
    <source>
        <dbReference type="RuleBase" id="RU361207"/>
    </source>
</evidence>
<dbReference type="EMBL" id="FQUU01000005">
    <property type="protein sequence ID" value="SHF00368.1"/>
    <property type="molecule type" value="Genomic_DNA"/>
</dbReference>
<evidence type="ECO:0000256" key="7">
    <source>
        <dbReference type="ARBA" id="ARBA00023277"/>
    </source>
</evidence>
<evidence type="ECO:0000256" key="3">
    <source>
        <dbReference type="ARBA" id="ARBA00012560"/>
    </source>
</evidence>
<dbReference type="NCBIfam" id="TIGR02401">
    <property type="entry name" value="trehalose_TreY"/>
    <property type="match status" value="1"/>
</dbReference>
<feature type="domain" description="Glycosyl hydrolase family 13 catalytic" evidence="11">
    <location>
        <begin position="6"/>
        <end position="479"/>
    </location>
</feature>
<dbReference type="Pfam" id="PF00128">
    <property type="entry name" value="Alpha-amylase"/>
    <property type="match status" value="1"/>
</dbReference>
<keyword evidence="5 10" id="KW-0328">Glycosyltransferase</keyword>
<evidence type="ECO:0000256" key="6">
    <source>
        <dbReference type="ARBA" id="ARBA00022679"/>
    </source>
</evidence>
<accession>A0A1M4Y3U2</accession>
<dbReference type="PANTHER" id="PTHR32438:SF5">
    <property type="entry name" value="4-ALPHA-GLUCANOTRANSFERASE DPE1, CHLOROPLASTIC_AMYLOPLASTIC"/>
    <property type="match status" value="1"/>
</dbReference>
<dbReference type="RefSeq" id="WP_072834794.1">
    <property type="nucleotide sequence ID" value="NZ_FQUU01000005.1"/>
</dbReference>
<evidence type="ECO:0000256" key="5">
    <source>
        <dbReference type="ARBA" id="ARBA00022676"/>
    </source>
</evidence>
<keyword evidence="13" id="KW-1185">Reference proteome</keyword>
<dbReference type="InterPro" id="IPR003385">
    <property type="entry name" value="Glyco_hydro_77"/>
</dbReference>
<dbReference type="CDD" id="cd11336">
    <property type="entry name" value="AmyAc_MTSase"/>
    <property type="match status" value="1"/>
</dbReference>
<dbReference type="NCBIfam" id="TIGR00217">
    <property type="entry name" value="malQ"/>
    <property type="match status" value="1"/>
</dbReference>